<organism evidence="1 2">
    <name type="scientific">Paenibacillus forsythiae</name>
    <dbReference type="NCBI Taxonomy" id="365616"/>
    <lineage>
        <taxon>Bacteria</taxon>
        <taxon>Bacillati</taxon>
        <taxon>Bacillota</taxon>
        <taxon>Bacilli</taxon>
        <taxon>Bacillales</taxon>
        <taxon>Paenibacillaceae</taxon>
        <taxon>Paenibacillus</taxon>
    </lineage>
</organism>
<proteinExistence type="predicted"/>
<protein>
    <recommendedName>
        <fullName evidence="3">Alginate lyase 2 domain-containing protein</fullName>
    </recommendedName>
</protein>
<gene>
    <name evidence="1" type="ORF">J2Z22_002131</name>
</gene>
<accession>A0ABU3H7A4</accession>
<evidence type="ECO:0000313" key="1">
    <source>
        <dbReference type="EMBL" id="MDT3426605.1"/>
    </source>
</evidence>
<dbReference type="Proteomes" id="UP001248709">
    <property type="component" value="Unassembled WGS sequence"/>
</dbReference>
<dbReference type="EMBL" id="JAUSUY010000007">
    <property type="protein sequence ID" value="MDT3426605.1"/>
    <property type="molecule type" value="Genomic_DNA"/>
</dbReference>
<comment type="caution">
    <text evidence="1">The sequence shown here is derived from an EMBL/GenBank/DDBJ whole genome shotgun (WGS) entry which is preliminary data.</text>
</comment>
<sequence>MQAGGGNDFPLAGKQQPNQINLVRFTKEGQSEIVMEGDSFMAPLEQGVYYYGVSAYWKSEDGMYSAGDTSSVFKIEVTAGNRK</sequence>
<evidence type="ECO:0008006" key="3">
    <source>
        <dbReference type="Google" id="ProtNLM"/>
    </source>
</evidence>
<keyword evidence="2" id="KW-1185">Reference proteome</keyword>
<name>A0ABU3H7A4_9BACL</name>
<evidence type="ECO:0000313" key="2">
    <source>
        <dbReference type="Proteomes" id="UP001248709"/>
    </source>
</evidence>
<reference evidence="1 2" key="1">
    <citation type="submission" date="2023-07" db="EMBL/GenBank/DDBJ databases">
        <title>Genomic Encyclopedia of Type Strains, Phase IV (KMG-IV): sequencing the most valuable type-strain genomes for metagenomic binning, comparative biology and taxonomic classification.</title>
        <authorList>
            <person name="Goeker M."/>
        </authorList>
    </citation>
    <scope>NUCLEOTIDE SEQUENCE [LARGE SCALE GENOMIC DNA]</scope>
    <source>
        <strain evidence="1 2">T98</strain>
    </source>
</reference>
<dbReference type="RefSeq" id="WP_025702353.1">
    <property type="nucleotide sequence ID" value="NZ_JAUSUY010000007.1"/>
</dbReference>